<name>A0ABD2MUF1_9CUCU</name>
<evidence type="ECO:0008006" key="3">
    <source>
        <dbReference type="Google" id="ProtNLM"/>
    </source>
</evidence>
<dbReference type="Proteomes" id="UP001516400">
    <property type="component" value="Unassembled WGS sequence"/>
</dbReference>
<reference evidence="1 2" key="1">
    <citation type="journal article" date="2021" name="BMC Biol.">
        <title>Horizontally acquired antibacterial genes associated with adaptive radiation of ladybird beetles.</title>
        <authorList>
            <person name="Li H.S."/>
            <person name="Tang X.F."/>
            <person name="Huang Y.H."/>
            <person name="Xu Z.Y."/>
            <person name="Chen M.L."/>
            <person name="Du X.Y."/>
            <person name="Qiu B.Y."/>
            <person name="Chen P.T."/>
            <person name="Zhang W."/>
            <person name="Slipinski A."/>
            <person name="Escalona H.E."/>
            <person name="Waterhouse R.M."/>
            <person name="Zwick A."/>
            <person name="Pang H."/>
        </authorList>
    </citation>
    <scope>NUCLEOTIDE SEQUENCE [LARGE SCALE GENOMIC DNA]</scope>
    <source>
        <strain evidence="1">SYSU2018</strain>
    </source>
</reference>
<accession>A0ABD2MUF1</accession>
<dbReference type="EMBL" id="JABFTP020000021">
    <property type="protein sequence ID" value="KAL3269917.1"/>
    <property type="molecule type" value="Genomic_DNA"/>
</dbReference>
<dbReference type="AlphaFoldDB" id="A0ABD2MUF1"/>
<evidence type="ECO:0000313" key="2">
    <source>
        <dbReference type="Proteomes" id="UP001516400"/>
    </source>
</evidence>
<proteinExistence type="predicted"/>
<protein>
    <recommendedName>
        <fullName evidence="3">Reverse transcriptase domain-containing protein</fullName>
    </recommendedName>
</protein>
<gene>
    <name evidence="1" type="ORF">HHI36_008974</name>
</gene>
<sequence length="147" mass="16618">MLGDDEFDVAEKLNRFFIDSIDELAGNIPAPLGSFADVHMGGDDCIEVFENITLDELSNIITQMKNKASDDELLSVALLKPLFPVIGYPLFNFVNSFLRTVDFDRLITTMNKLLYILQDWLKINKLKLNAAKTKCMLFGSKSKCVEF</sequence>
<organism evidence="1 2">
    <name type="scientific">Cryptolaemus montrouzieri</name>
    <dbReference type="NCBI Taxonomy" id="559131"/>
    <lineage>
        <taxon>Eukaryota</taxon>
        <taxon>Metazoa</taxon>
        <taxon>Ecdysozoa</taxon>
        <taxon>Arthropoda</taxon>
        <taxon>Hexapoda</taxon>
        <taxon>Insecta</taxon>
        <taxon>Pterygota</taxon>
        <taxon>Neoptera</taxon>
        <taxon>Endopterygota</taxon>
        <taxon>Coleoptera</taxon>
        <taxon>Polyphaga</taxon>
        <taxon>Cucujiformia</taxon>
        <taxon>Coccinelloidea</taxon>
        <taxon>Coccinellidae</taxon>
        <taxon>Scymninae</taxon>
        <taxon>Scymnini</taxon>
        <taxon>Cryptolaemus</taxon>
    </lineage>
</organism>
<keyword evidence="2" id="KW-1185">Reference proteome</keyword>
<comment type="caution">
    <text evidence="1">The sequence shown here is derived from an EMBL/GenBank/DDBJ whole genome shotgun (WGS) entry which is preliminary data.</text>
</comment>
<evidence type="ECO:0000313" key="1">
    <source>
        <dbReference type="EMBL" id="KAL3269917.1"/>
    </source>
</evidence>